<evidence type="ECO:0000256" key="2">
    <source>
        <dbReference type="ARBA" id="ARBA00007639"/>
    </source>
</evidence>
<dbReference type="PANTHER" id="PTHR30036">
    <property type="entry name" value="D-XYLOSE-BINDING PERIPLASMIC PROTEIN"/>
    <property type="match status" value="1"/>
</dbReference>
<dbReference type="RefSeq" id="WP_320943321.1">
    <property type="nucleotide sequence ID" value="NZ_BAABEU010000011.1"/>
</dbReference>
<dbReference type="EMBL" id="CP139368">
    <property type="protein sequence ID" value="WPR90617.1"/>
    <property type="molecule type" value="Genomic_DNA"/>
</dbReference>
<accession>A0ABZ0SSH1</accession>
<name>A0ABZ0SSH1_9MICO</name>
<protein>
    <submittedName>
        <fullName evidence="5">Substrate-binding domain-containing protein</fullName>
    </submittedName>
</protein>
<proteinExistence type="inferred from homology"/>
<dbReference type="InterPro" id="IPR028082">
    <property type="entry name" value="Peripla_BP_I"/>
</dbReference>
<comment type="subcellular location">
    <subcellularLocation>
        <location evidence="1">Cell envelope</location>
    </subcellularLocation>
</comment>
<gene>
    <name evidence="5" type="ORF">SM116_04810</name>
</gene>
<keyword evidence="6" id="KW-1185">Reference proteome</keyword>
<dbReference type="CDD" id="cd01536">
    <property type="entry name" value="PBP1_ABC_sugar_binding-like"/>
    <property type="match status" value="1"/>
</dbReference>
<dbReference type="PANTHER" id="PTHR30036:SF7">
    <property type="entry name" value="ABC TRANSPORTER PERIPLASMIC-BINDING PROTEIN YPHF"/>
    <property type="match status" value="1"/>
</dbReference>
<evidence type="ECO:0000313" key="5">
    <source>
        <dbReference type="EMBL" id="WPR90617.1"/>
    </source>
</evidence>
<dbReference type="PROSITE" id="PS51257">
    <property type="entry name" value="PROKAR_LIPOPROTEIN"/>
    <property type="match status" value="1"/>
</dbReference>
<organism evidence="5 6">
    <name type="scientific">Microbacterium rhizosphaerae</name>
    <dbReference type="NCBI Taxonomy" id="1678237"/>
    <lineage>
        <taxon>Bacteria</taxon>
        <taxon>Bacillati</taxon>
        <taxon>Actinomycetota</taxon>
        <taxon>Actinomycetes</taxon>
        <taxon>Micrococcales</taxon>
        <taxon>Microbacteriaceae</taxon>
        <taxon>Microbacterium</taxon>
    </lineage>
</organism>
<feature type="chain" id="PRO_5046331109" evidence="3">
    <location>
        <begin position="31"/>
        <end position="355"/>
    </location>
</feature>
<dbReference type="InterPro" id="IPR050555">
    <property type="entry name" value="Bact_Solute-Bind_Prot2"/>
</dbReference>
<dbReference type="InterPro" id="IPR025997">
    <property type="entry name" value="SBP_2_dom"/>
</dbReference>
<feature type="signal peptide" evidence="3">
    <location>
        <begin position="1"/>
        <end position="30"/>
    </location>
</feature>
<dbReference type="Proteomes" id="UP001323798">
    <property type="component" value="Chromosome"/>
</dbReference>
<comment type="similarity">
    <text evidence="2">Belongs to the bacterial solute-binding protein 2 family.</text>
</comment>
<dbReference type="SUPFAM" id="SSF53822">
    <property type="entry name" value="Periplasmic binding protein-like I"/>
    <property type="match status" value="1"/>
</dbReference>
<dbReference type="Pfam" id="PF13407">
    <property type="entry name" value="Peripla_BP_4"/>
    <property type="match status" value="1"/>
</dbReference>
<evidence type="ECO:0000259" key="4">
    <source>
        <dbReference type="Pfam" id="PF13407"/>
    </source>
</evidence>
<dbReference type="Gene3D" id="3.40.50.2300">
    <property type="match status" value="2"/>
</dbReference>
<evidence type="ECO:0000256" key="1">
    <source>
        <dbReference type="ARBA" id="ARBA00004196"/>
    </source>
</evidence>
<reference evidence="5 6" key="1">
    <citation type="submission" date="2023-11" db="EMBL/GenBank/DDBJ databases">
        <title>Genome sequence of Microbacterium rhizosphaerae KACC 19337.</title>
        <authorList>
            <person name="Choi H."/>
            <person name="Kim S."/>
            <person name="Kim Y."/>
            <person name="Kwon S.-W."/>
            <person name="Heo J."/>
        </authorList>
    </citation>
    <scope>NUCLEOTIDE SEQUENCE [LARGE SCALE GENOMIC DNA]</scope>
    <source>
        <strain evidence="5 6">KACC 19337</strain>
    </source>
</reference>
<evidence type="ECO:0000313" key="6">
    <source>
        <dbReference type="Proteomes" id="UP001323798"/>
    </source>
</evidence>
<evidence type="ECO:0000256" key="3">
    <source>
        <dbReference type="SAM" id="SignalP"/>
    </source>
</evidence>
<sequence length="355" mass="36251">MRSITRPGAGIAAAAAAAALLLVLTGCTSAAQNSGSTGGGKAESASSVKLALVPGGAHPYFQPWKEWGTKAKTDFGFGDFTFNETAGWDQSKQNDVLNSLVSNGYNAIGIFGVSPTDINSEFKKLKSAGISVGSLASCPAGDTNDADFCLSTDTQQAAYLAAKAAIAAMGGKGNLVHLTGNAVDSNTQRREAGVKKAVDETNGAVTLLTTVTDIDKDLATAQKAVSDLLAAHGSEINGIVTTAYNPAVASAAGIKAAGLPIKLIAIDDDPTIIAGIKEGSIAGTVVQNPGAQAYVGGWVLGQLATKACTMKQPGVVVDSGSFVVTKDNADTYDQQRQDFGKTLKSKFQNELLSCK</sequence>
<feature type="domain" description="Periplasmic binding protein" evidence="4">
    <location>
        <begin position="53"/>
        <end position="305"/>
    </location>
</feature>
<keyword evidence="3" id="KW-0732">Signal</keyword>